<comment type="similarity">
    <text evidence="9">Belongs to the MurCDEF family. Mpl subfamily.</text>
</comment>
<keyword evidence="1 9" id="KW-0436">Ligase</keyword>
<dbReference type="UniPathway" id="UPA00544"/>
<dbReference type="Proteomes" id="UP000245138">
    <property type="component" value="Unassembled WGS sequence"/>
</dbReference>
<protein>
    <recommendedName>
        <fullName evidence="9">UDP-N-acetylmuramate--L-alanyl-gamma-D-glutamyl-meso-2,6-diaminoheptandioate ligase</fullName>
        <ecNumber evidence="9">6.3.2.45</ecNumber>
    </recommendedName>
    <alternativeName>
        <fullName evidence="9">Murein peptide ligase</fullName>
    </alternativeName>
    <alternativeName>
        <fullName evidence="9">UDP-N-acetylmuramate:L-alanyl-gamma-D-glutamyl-meso-diaminopimelate ligase</fullName>
    </alternativeName>
</protein>
<evidence type="ECO:0000256" key="3">
    <source>
        <dbReference type="ARBA" id="ARBA00022741"/>
    </source>
</evidence>
<evidence type="ECO:0000256" key="5">
    <source>
        <dbReference type="ARBA" id="ARBA00022960"/>
    </source>
</evidence>
<feature type="binding site" evidence="9">
    <location>
        <begin position="110"/>
        <end position="116"/>
    </location>
    <ligand>
        <name>ATP</name>
        <dbReference type="ChEBI" id="CHEBI:30616"/>
    </ligand>
</feature>
<feature type="domain" description="Mur ligase C-terminal" evidence="11">
    <location>
        <begin position="313"/>
        <end position="436"/>
    </location>
</feature>
<dbReference type="Pfam" id="PF08245">
    <property type="entry name" value="Mur_ligase_M"/>
    <property type="match status" value="1"/>
</dbReference>
<dbReference type="GO" id="GO:0009252">
    <property type="term" value="P:peptidoglycan biosynthetic process"/>
    <property type="evidence" value="ECO:0007669"/>
    <property type="project" value="UniProtKB-UniRule"/>
</dbReference>
<dbReference type="GO" id="GO:0051301">
    <property type="term" value="P:cell division"/>
    <property type="evidence" value="ECO:0007669"/>
    <property type="project" value="UniProtKB-KW"/>
</dbReference>
<evidence type="ECO:0000259" key="11">
    <source>
        <dbReference type="Pfam" id="PF02875"/>
    </source>
</evidence>
<dbReference type="Gene3D" id="3.40.1190.10">
    <property type="entry name" value="Mur-like, catalytic domain"/>
    <property type="match status" value="1"/>
</dbReference>
<dbReference type="GO" id="GO:0071555">
    <property type="term" value="P:cell wall organization"/>
    <property type="evidence" value="ECO:0007669"/>
    <property type="project" value="UniProtKB-KW"/>
</dbReference>
<comment type="pathway">
    <text evidence="9">Cell wall biogenesis; peptidoglycan recycling.</text>
</comment>
<keyword evidence="14" id="KW-1185">Reference proteome</keyword>
<dbReference type="RefSeq" id="WP_109052363.1">
    <property type="nucleotide sequence ID" value="NZ_QDKJ01000001.1"/>
</dbReference>
<evidence type="ECO:0000259" key="10">
    <source>
        <dbReference type="Pfam" id="PF01225"/>
    </source>
</evidence>
<dbReference type="InterPro" id="IPR036565">
    <property type="entry name" value="Mur-like_cat_sf"/>
</dbReference>
<dbReference type="SUPFAM" id="SSF53244">
    <property type="entry name" value="MurD-like peptide ligases, peptide-binding domain"/>
    <property type="match status" value="1"/>
</dbReference>
<dbReference type="PANTHER" id="PTHR43445">
    <property type="entry name" value="UDP-N-ACETYLMURAMATE--L-ALANINE LIGASE-RELATED"/>
    <property type="match status" value="1"/>
</dbReference>
<dbReference type="GO" id="GO:0009254">
    <property type="term" value="P:peptidoglycan turnover"/>
    <property type="evidence" value="ECO:0007669"/>
    <property type="project" value="UniProtKB-UniRule"/>
</dbReference>
<dbReference type="FunFam" id="3.40.1190.10:FF:000003">
    <property type="entry name" value="UDP-N-acetylmuramate--L-alanyl-gamma-D-glutamyl-meso-2,6-diaminoheptandioate ligase"/>
    <property type="match status" value="1"/>
</dbReference>
<evidence type="ECO:0000313" key="13">
    <source>
        <dbReference type="EMBL" id="PWC15600.1"/>
    </source>
</evidence>
<evidence type="ECO:0000256" key="6">
    <source>
        <dbReference type="ARBA" id="ARBA00022984"/>
    </source>
</evidence>
<comment type="function">
    <text evidence="9">Reutilizes the intact tripeptide L-alanyl-gamma-D-glutamyl-meso-diaminopimelate by linking it to UDP-N-acetylmuramate.</text>
</comment>
<dbReference type="Pfam" id="PF01225">
    <property type="entry name" value="Mur_ligase"/>
    <property type="match status" value="1"/>
</dbReference>
<keyword evidence="8 9" id="KW-0961">Cell wall biogenesis/degradation</keyword>
<dbReference type="AlphaFoldDB" id="A0A2U1U1S8"/>
<dbReference type="HAMAP" id="MF_02020">
    <property type="entry name" value="Mpl"/>
    <property type="match status" value="1"/>
</dbReference>
<evidence type="ECO:0000313" key="14">
    <source>
        <dbReference type="Proteomes" id="UP000245138"/>
    </source>
</evidence>
<dbReference type="EC" id="6.3.2.45" evidence="9"/>
<dbReference type="GO" id="GO:0005524">
    <property type="term" value="F:ATP binding"/>
    <property type="evidence" value="ECO:0007669"/>
    <property type="project" value="UniProtKB-UniRule"/>
</dbReference>
<keyword evidence="5 9" id="KW-0133">Cell shape</keyword>
<evidence type="ECO:0000256" key="4">
    <source>
        <dbReference type="ARBA" id="ARBA00022840"/>
    </source>
</evidence>
<organism evidence="13 14">
    <name type="scientific">Brenneria roseae subsp. americana</name>
    <dbReference type="NCBI Taxonomy" id="1508507"/>
    <lineage>
        <taxon>Bacteria</taxon>
        <taxon>Pseudomonadati</taxon>
        <taxon>Pseudomonadota</taxon>
        <taxon>Gammaproteobacteria</taxon>
        <taxon>Enterobacterales</taxon>
        <taxon>Pectobacteriaceae</taxon>
        <taxon>Brenneria</taxon>
    </lineage>
</organism>
<keyword evidence="7 9" id="KW-0131">Cell cycle</keyword>
<dbReference type="SUPFAM" id="SSF53623">
    <property type="entry name" value="MurD-like peptide ligases, catalytic domain"/>
    <property type="match status" value="1"/>
</dbReference>
<keyword evidence="2 9" id="KW-0132">Cell division</keyword>
<comment type="cofactor">
    <cofactor evidence="9">
        <name>Mg(2+)</name>
        <dbReference type="ChEBI" id="CHEBI:18420"/>
    </cofactor>
</comment>
<dbReference type="EMBL" id="QDKJ01000001">
    <property type="protein sequence ID" value="PWC15600.1"/>
    <property type="molecule type" value="Genomic_DNA"/>
</dbReference>
<dbReference type="FunFam" id="3.90.190.20:FF:000002">
    <property type="entry name" value="UDP-N-acetylmuramate--L-alanyl-gamma-D-glutamyl-meso-2,6-diaminoheptandioate ligase"/>
    <property type="match status" value="1"/>
</dbReference>
<proteinExistence type="inferred from homology"/>
<dbReference type="InterPro" id="IPR050061">
    <property type="entry name" value="MurCDEF_pg_biosynth"/>
</dbReference>
<dbReference type="InterPro" id="IPR004101">
    <property type="entry name" value="Mur_ligase_C"/>
</dbReference>
<keyword evidence="3 9" id="KW-0547">Nucleotide-binding</keyword>
<dbReference type="InterPro" id="IPR036615">
    <property type="entry name" value="Mur_ligase_C_dom_sf"/>
</dbReference>
<dbReference type="InterPro" id="IPR013221">
    <property type="entry name" value="Mur_ligase_cen"/>
</dbReference>
<dbReference type="Gene3D" id="3.40.50.720">
    <property type="entry name" value="NAD(P)-binding Rossmann-like Domain"/>
    <property type="match status" value="1"/>
</dbReference>
<dbReference type="NCBIfam" id="TIGR01081">
    <property type="entry name" value="mpl"/>
    <property type="match status" value="1"/>
</dbReference>
<evidence type="ECO:0000256" key="2">
    <source>
        <dbReference type="ARBA" id="ARBA00022618"/>
    </source>
</evidence>
<comment type="catalytic activity">
    <reaction evidence="9">
        <text>UDP-N-acetyl-alpha-D-muramate + L-alanyl-gamma-D-glutamyl-meso-2,6-diaminopimelate + ATP = UDP-N-acetyl-alpha-D-muramoyl-L-alanyl-gamma-D-glutamyl-meso-2,6-diaminopimelate + ADP + phosphate + H(+)</text>
        <dbReference type="Rhea" id="RHEA:29563"/>
        <dbReference type="ChEBI" id="CHEBI:15378"/>
        <dbReference type="ChEBI" id="CHEBI:30616"/>
        <dbReference type="ChEBI" id="CHEBI:43474"/>
        <dbReference type="ChEBI" id="CHEBI:61401"/>
        <dbReference type="ChEBI" id="CHEBI:70757"/>
        <dbReference type="ChEBI" id="CHEBI:83905"/>
        <dbReference type="ChEBI" id="CHEBI:456216"/>
        <dbReference type="EC" id="6.3.2.45"/>
    </reaction>
</comment>
<evidence type="ECO:0000256" key="1">
    <source>
        <dbReference type="ARBA" id="ARBA00022598"/>
    </source>
</evidence>
<evidence type="ECO:0000256" key="7">
    <source>
        <dbReference type="ARBA" id="ARBA00023306"/>
    </source>
</evidence>
<dbReference type="OrthoDB" id="9804126at2"/>
<accession>A0A2U1U1S8</accession>
<dbReference type="PANTHER" id="PTHR43445:SF5">
    <property type="entry name" value="UDP-N-ACETYLMURAMATE--L-ALANYL-GAMMA-D-GLUTAMYL-MESO-2,6-DIAMINOHEPTANDIOATE LIGASE"/>
    <property type="match status" value="1"/>
</dbReference>
<comment type="caution">
    <text evidence="13">The sequence shown here is derived from an EMBL/GenBank/DDBJ whole genome shotgun (WGS) entry which is preliminary data.</text>
</comment>
<keyword evidence="4 9" id="KW-0067">ATP-binding</keyword>
<dbReference type="InterPro" id="IPR000713">
    <property type="entry name" value="Mur_ligase_N"/>
</dbReference>
<evidence type="ECO:0000256" key="8">
    <source>
        <dbReference type="ARBA" id="ARBA00023316"/>
    </source>
</evidence>
<dbReference type="InterPro" id="IPR005757">
    <property type="entry name" value="Mpl"/>
</dbReference>
<gene>
    <name evidence="9 13" type="primary">mpl</name>
    <name evidence="13" type="ORF">B4923_00320</name>
</gene>
<name>A0A2U1U1S8_9GAMM</name>
<keyword evidence="6 9" id="KW-0573">Peptidoglycan synthesis</keyword>
<dbReference type="GO" id="GO:0008360">
    <property type="term" value="P:regulation of cell shape"/>
    <property type="evidence" value="ECO:0007669"/>
    <property type="project" value="UniProtKB-KW"/>
</dbReference>
<sequence>MRIHILGICGTFMGGLALLARSLGHQVTGSDANVYPPMSTLLEEQGITLIQGYDPAQLDPAPDLVIVGNVMSRGNPCVEAVLEQGLPYVSGPQWLHDYVLRDRWVIAVAGTHGKTTTAGMVTWILEDCGYKPGFVIGGVPGNFTVSARLGDSPFLVIEADEYDCAFFDKRSKFVHYSPRTLILNNLEFDHADIFDDLKAIQKQFHHLVRLVPGSGKIILPTNDVHLKQVMGMGCWSEQELVGEEGVWNAKKVATDASQYQVYLNGDLVGEVHWGLVGEHNMHNGLMAIAAAHHVGVLPADACLALGGFINARRRLELRGTAHGVTVYDDFAHHPTAILATLAALRGKVGGTARILAVLEPRSNTMKMGMCKNELAPSLGRADEVFLFQPAHIPWQVAEVADACVQPAHWSADVDTLVDMIVKTAQPGDHILVMSNGGFNDIHNKLLDALQKKALVTIEDDE</sequence>
<evidence type="ECO:0000259" key="12">
    <source>
        <dbReference type="Pfam" id="PF08245"/>
    </source>
</evidence>
<feature type="domain" description="Mur ligase central" evidence="12">
    <location>
        <begin position="108"/>
        <end position="291"/>
    </location>
</feature>
<dbReference type="SUPFAM" id="SSF51984">
    <property type="entry name" value="MurCD N-terminal domain"/>
    <property type="match status" value="1"/>
</dbReference>
<feature type="domain" description="Mur ligase N-terminal catalytic" evidence="10">
    <location>
        <begin position="2"/>
        <end position="99"/>
    </location>
</feature>
<dbReference type="GO" id="GO:0106418">
    <property type="term" value="F:UDP-N-acetylmuramate-L-alanyl-gamma-D-glutamyl-meso-2,6-diaminoheptanedioate ligase activity"/>
    <property type="evidence" value="ECO:0007669"/>
    <property type="project" value="UniProtKB-EC"/>
</dbReference>
<dbReference type="Gene3D" id="3.90.190.20">
    <property type="entry name" value="Mur ligase, C-terminal domain"/>
    <property type="match status" value="1"/>
</dbReference>
<keyword evidence="9" id="KW-0460">Magnesium</keyword>
<evidence type="ECO:0000256" key="9">
    <source>
        <dbReference type="HAMAP-Rule" id="MF_02020"/>
    </source>
</evidence>
<dbReference type="Pfam" id="PF02875">
    <property type="entry name" value="Mur_ligase_C"/>
    <property type="match status" value="1"/>
</dbReference>
<reference evidence="13 14" key="1">
    <citation type="submission" date="2018-04" db="EMBL/GenBank/DDBJ databases">
        <title>Brenneria corticis sp.nov.</title>
        <authorList>
            <person name="Li Y."/>
        </authorList>
    </citation>
    <scope>NUCLEOTIDE SEQUENCE [LARGE SCALE GENOMIC DNA]</scope>
    <source>
        <strain evidence="13 14">LMG 27715</strain>
    </source>
</reference>